<dbReference type="OrthoDB" id="8684941at2"/>
<name>L8JKZ1_9BACT</name>
<dbReference type="Pfam" id="PF23296">
    <property type="entry name" value="DUF7079"/>
    <property type="match status" value="1"/>
</dbReference>
<evidence type="ECO:0000313" key="2">
    <source>
        <dbReference type="EMBL" id="ELR69601.1"/>
    </source>
</evidence>
<dbReference type="EMBL" id="AMZN01000070">
    <property type="protein sequence ID" value="ELR69601.1"/>
    <property type="molecule type" value="Genomic_DNA"/>
</dbReference>
<proteinExistence type="predicted"/>
<evidence type="ECO:0000259" key="1">
    <source>
        <dbReference type="Pfam" id="PF23296"/>
    </source>
</evidence>
<dbReference type="AlphaFoldDB" id="L8JKZ1"/>
<dbReference type="InterPro" id="IPR055507">
    <property type="entry name" value="DUF7079"/>
</dbReference>
<protein>
    <recommendedName>
        <fullName evidence="1">DUF7079 domain-containing protein</fullName>
    </recommendedName>
</protein>
<dbReference type="Proteomes" id="UP000011135">
    <property type="component" value="Unassembled WGS sequence"/>
</dbReference>
<keyword evidence="3" id="KW-1185">Reference proteome</keyword>
<reference evidence="2 3" key="1">
    <citation type="submission" date="2012-12" db="EMBL/GenBank/DDBJ databases">
        <title>Genome assembly of Fulvivirga imtechensis AK7.</title>
        <authorList>
            <person name="Nupur N."/>
            <person name="Khatri I."/>
            <person name="Kumar R."/>
            <person name="Subramanian S."/>
            <person name="Pinnaka A."/>
        </authorList>
    </citation>
    <scope>NUCLEOTIDE SEQUENCE [LARGE SCALE GENOMIC DNA]</scope>
    <source>
        <strain evidence="2 3">AK7</strain>
    </source>
</reference>
<feature type="domain" description="DUF7079" evidence="1">
    <location>
        <begin position="5"/>
        <end position="116"/>
    </location>
</feature>
<accession>L8JKZ1</accession>
<dbReference type="RefSeq" id="WP_009581979.1">
    <property type="nucleotide sequence ID" value="NZ_AMZN01000070.1"/>
</dbReference>
<organism evidence="2 3">
    <name type="scientific">Fulvivirga imtechensis AK7</name>
    <dbReference type="NCBI Taxonomy" id="1237149"/>
    <lineage>
        <taxon>Bacteria</taxon>
        <taxon>Pseudomonadati</taxon>
        <taxon>Bacteroidota</taxon>
        <taxon>Cytophagia</taxon>
        <taxon>Cytophagales</taxon>
        <taxon>Fulvivirgaceae</taxon>
        <taxon>Fulvivirga</taxon>
    </lineage>
</organism>
<dbReference type="STRING" id="1237149.C900_04826"/>
<evidence type="ECO:0000313" key="3">
    <source>
        <dbReference type="Proteomes" id="UP000011135"/>
    </source>
</evidence>
<sequence>MSPPENRSQIWLAISEFYLDTELQDRDYEWIFSVFKASDLSLKELKRIDLYEVFPTLQANLLTVAGEWAGFDEKWLGEVCTSNWKKRNSIIFRWRVWWWSRLHYWMRKGHWKRMEEMFGGL</sequence>
<gene>
    <name evidence="2" type="ORF">C900_04826</name>
</gene>
<comment type="caution">
    <text evidence="2">The sequence shown here is derived from an EMBL/GenBank/DDBJ whole genome shotgun (WGS) entry which is preliminary data.</text>
</comment>